<sequence length="74" mass="8026">MRYNDFLFASMCPHDVGCDGAGTTSPGETAVDILTLMIPLLCGIREISTCARVGGVMAFWTVKHGEHLLTIPMR</sequence>
<comment type="caution">
    <text evidence="1">The sequence shown here is derived from an EMBL/GenBank/DDBJ whole genome shotgun (WGS) entry which is preliminary data.</text>
</comment>
<dbReference type="Proteomes" id="UP000010290">
    <property type="component" value="Chromosome"/>
</dbReference>
<gene>
    <name evidence="1" type="ORF">OO7_08780</name>
</gene>
<keyword evidence="2" id="KW-1185">Reference proteome</keyword>
<protein>
    <submittedName>
        <fullName evidence="1">Uncharacterized protein</fullName>
    </submittedName>
</protein>
<proteinExistence type="predicted"/>
<reference evidence="1 2" key="1">
    <citation type="journal article" date="2012" name="BMC Genomics">
        <title>Comparative genomics of bacteria in the genus Providencia isolated from wild Drosophila melanogaster.</title>
        <authorList>
            <person name="Galac M.R."/>
            <person name="Lazzaro B.P."/>
        </authorList>
    </citation>
    <scope>NUCLEOTIDE SEQUENCE [LARGE SCALE GENOMIC DNA]</scope>
    <source>
        <strain evidence="1 2">DSM 19967</strain>
    </source>
</reference>
<dbReference type="AlphaFoldDB" id="K8WAA1"/>
<evidence type="ECO:0000313" key="2">
    <source>
        <dbReference type="Proteomes" id="UP000010290"/>
    </source>
</evidence>
<organism evidence="1 2">
    <name type="scientific">Providencia sneebia DSM 19967</name>
    <dbReference type="NCBI Taxonomy" id="1141660"/>
    <lineage>
        <taxon>Bacteria</taxon>
        <taxon>Pseudomonadati</taxon>
        <taxon>Pseudomonadota</taxon>
        <taxon>Gammaproteobacteria</taxon>
        <taxon>Enterobacterales</taxon>
        <taxon>Morganellaceae</taxon>
        <taxon>Providencia</taxon>
    </lineage>
</organism>
<dbReference type="HOGENOM" id="CLU_2684910_0_0_6"/>
<accession>K8WAA1</accession>
<evidence type="ECO:0000313" key="1">
    <source>
        <dbReference type="EMBL" id="EKT57469.1"/>
    </source>
</evidence>
<name>K8WAA1_9GAMM</name>
<dbReference type="EMBL" id="AKKN01000008">
    <property type="protein sequence ID" value="EKT57469.1"/>
    <property type="molecule type" value="Genomic_DNA"/>
</dbReference>
<dbReference type="PATRIC" id="fig|1141660.3.peg.1754"/>